<dbReference type="Pfam" id="PF00534">
    <property type="entry name" value="Glycos_transf_1"/>
    <property type="match status" value="1"/>
</dbReference>
<organism evidence="3 4">
    <name type="scientific">Desulfobacter postgatei 2ac9</name>
    <dbReference type="NCBI Taxonomy" id="879212"/>
    <lineage>
        <taxon>Bacteria</taxon>
        <taxon>Pseudomonadati</taxon>
        <taxon>Thermodesulfobacteriota</taxon>
        <taxon>Desulfobacteria</taxon>
        <taxon>Desulfobacterales</taxon>
        <taxon>Desulfobacteraceae</taxon>
        <taxon>Desulfobacter</taxon>
    </lineage>
</organism>
<dbReference type="Proteomes" id="UP000005778">
    <property type="component" value="Chromosome"/>
</dbReference>
<dbReference type="CDD" id="cd03801">
    <property type="entry name" value="GT4_PimA-like"/>
    <property type="match status" value="1"/>
</dbReference>
<dbReference type="PANTHER" id="PTHR45947:SF3">
    <property type="entry name" value="SULFOQUINOVOSYL TRANSFERASE SQD2"/>
    <property type="match status" value="1"/>
</dbReference>
<dbReference type="Gene3D" id="3.40.50.2000">
    <property type="entry name" value="Glycogen Phosphorylase B"/>
    <property type="match status" value="2"/>
</dbReference>
<keyword evidence="4" id="KW-1185">Reference proteome</keyword>
<reference evidence="3 4" key="2">
    <citation type="submission" date="2012-02" db="EMBL/GenBank/DDBJ databases">
        <title>Improved High-Quality Draft sequence of Desulfobacter postgatei 2ac9.</title>
        <authorList>
            <consortium name="US DOE Joint Genome Institute"/>
            <person name="Lucas S."/>
            <person name="Han J."/>
            <person name="Lapidus A."/>
            <person name="Cheng J.-F."/>
            <person name="Goodwin L."/>
            <person name="Pitluck S."/>
            <person name="Peters L."/>
            <person name="Ovchinnikova G."/>
            <person name="Held B."/>
            <person name="Detter J.C."/>
            <person name="Han C."/>
            <person name="Tapia R."/>
            <person name="Land M."/>
            <person name="Hauser L."/>
            <person name="Kyrpides N."/>
            <person name="Ivanova N."/>
            <person name="Pagani I."/>
            <person name="Orellana R."/>
            <person name="Lovley D."/>
            <person name="Woyke T."/>
        </authorList>
    </citation>
    <scope>NUCLEOTIDE SEQUENCE [LARGE SCALE GENOMIC DNA]</scope>
    <source>
        <strain evidence="3 4">2ac9</strain>
    </source>
</reference>
<dbReference type="InterPro" id="IPR028098">
    <property type="entry name" value="Glyco_trans_4-like_N"/>
</dbReference>
<evidence type="ECO:0000313" key="4">
    <source>
        <dbReference type="Proteomes" id="UP000005778"/>
    </source>
</evidence>
<sequence>MKTFYKIIHTSSRILWGNREKRILCESLWMKENGHQVAIVASGDSPLFDKAKQNGLTVYPISFKSLARIGEYGRLKQIFDGEQPFVVNAHGKGDAKLALKAAQTMGVPCRIMSRHNGERVKGTWPNKKIYKTRCHYVFTNSKDTTANLKQTFSLSDMHIFSIPDGIALPDGAANQTTKTAARQKLAHILGLETDARFIGIFGKIERQSLSMLCKTADQLGRRFPYHHLVIAGSSEKQAPMDEKIYPHVHMLPQAEENNARLYPALDCCIYLPDTRNFYQGVPLEVTGAMAGFCPVIGPDTPGIRDVLIDNQTGRVFDPRYSESLLKIISWTLDAPQAVQNLTQAARTLVEQHYTMDAMGRHILRIYRLRLIKINRKFQTTL</sequence>
<dbReference type="EMBL" id="CM001488">
    <property type="protein sequence ID" value="EIM63646.1"/>
    <property type="molecule type" value="Genomic_DNA"/>
</dbReference>
<evidence type="ECO:0000313" key="3">
    <source>
        <dbReference type="EMBL" id="EIM63646.1"/>
    </source>
</evidence>
<protein>
    <submittedName>
        <fullName evidence="3">Glycosyltransferase</fullName>
    </submittedName>
</protein>
<dbReference type="Pfam" id="PF13439">
    <property type="entry name" value="Glyco_transf_4"/>
    <property type="match status" value="1"/>
</dbReference>
<reference evidence="3 4" key="1">
    <citation type="submission" date="2011-09" db="EMBL/GenBank/DDBJ databases">
        <authorList>
            <consortium name="US DOE Joint Genome Institute (JGI-PGF)"/>
            <person name="Lucas S."/>
            <person name="Han J."/>
            <person name="Lapidus A."/>
            <person name="Cheng J.-F."/>
            <person name="Goodwin L."/>
            <person name="Pitluck S."/>
            <person name="Peters L."/>
            <person name="Land M.L."/>
            <person name="Hauser L."/>
            <person name="Orellana R."/>
            <person name="Lovley D."/>
            <person name="Woyke T.J."/>
        </authorList>
    </citation>
    <scope>NUCLEOTIDE SEQUENCE [LARGE SCALE GENOMIC DNA]</scope>
    <source>
        <strain evidence="3 4">2ac9</strain>
    </source>
</reference>
<evidence type="ECO:0000259" key="1">
    <source>
        <dbReference type="Pfam" id="PF00534"/>
    </source>
</evidence>
<name>I5B2D3_9BACT</name>
<dbReference type="STRING" id="879212.DespoDRAFT_01727"/>
<dbReference type="AlphaFoldDB" id="I5B2D3"/>
<dbReference type="PANTHER" id="PTHR45947">
    <property type="entry name" value="SULFOQUINOVOSYL TRANSFERASE SQD2"/>
    <property type="match status" value="1"/>
</dbReference>
<dbReference type="InterPro" id="IPR050194">
    <property type="entry name" value="Glycosyltransferase_grp1"/>
</dbReference>
<dbReference type="GO" id="GO:0016757">
    <property type="term" value="F:glycosyltransferase activity"/>
    <property type="evidence" value="ECO:0007669"/>
    <property type="project" value="InterPro"/>
</dbReference>
<dbReference type="HOGENOM" id="CLU_009583_0_4_7"/>
<dbReference type="SUPFAM" id="SSF53756">
    <property type="entry name" value="UDP-Glycosyltransferase/glycogen phosphorylase"/>
    <property type="match status" value="1"/>
</dbReference>
<gene>
    <name evidence="3" type="ORF">DespoDRAFT_01727</name>
</gene>
<keyword evidence="3" id="KW-0808">Transferase</keyword>
<proteinExistence type="predicted"/>
<evidence type="ECO:0000259" key="2">
    <source>
        <dbReference type="Pfam" id="PF13439"/>
    </source>
</evidence>
<dbReference type="InterPro" id="IPR001296">
    <property type="entry name" value="Glyco_trans_1"/>
</dbReference>
<accession>I5B2D3</accession>
<dbReference type="eggNOG" id="COG0438">
    <property type="taxonomic scope" value="Bacteria"/>
</dbReference>
<feature type="domain" description="Glycosyl transferase family 1" evidence="1">
    <location>
        <begin position="188"/>
        <end position="346"/>
    </location>
</feature>
<dbReference type="RefSeq" id="WP_004072885.1">
    <property type="nucleotide sequence ID" value="NZ_CM001488.1"/>
</dbReference>
<feature type="domain" description="Glycosyltransferase subfamily 4-like N-terminal" evidence="2">
    <location>
        <begin position="30"/>
        <end position="166"/>
    </location>
</feature>